<evidence type="ECO:0000256" key="3">
    <source>
        <dbReference type="ARBA" id="ARBA00022692"/>
    </source>
</evidence>
<dbReference type="Proteomes" id="UP001143509">
    <property type="component" value="Unassembled WGS sequence"/>
</dbReference>
<feature type="transmembrane region" description="Helical" evidence="6">
    <location>
        <begin position="97"/>
        <end position="114"/>
    </location>
</feature>
<organism evidence="8 9">
    <name type="scientific">Brevundimonas intermedia</name>
    <dbReference type="NCBI Taxonomy" id="74315"/>
    <lineage>
        <taxon>Bacteria</taxon>
        <taxon>Pseudomonadati</taxon>
        <taxon>Pseudomonadota</taxon>
        <taxon>Alphaproteobacteria</taxon>
        <taxon>Caulobacterales</taxon>
        <taxon>Caulobacteraceae</taxon>
        <taxon>Brevundimonas</taxon>
    </lineage>
</organism>
<dbReference type="RefSeq" id="WP_271166401.1">
    <property type="nucleotide sequence ID" value="NZ_BSFD01000011.1"/>
</dbReference>
<dbReference type="InterPro" id="IPR032816">
    <property type="entry name" value="VTT_dom"/>
</dbReference>
<comment type="caution">
    <text evidence="8">The sequence shown here is derived from an EMBL/GenBank/DDBJ whole genome shotgun (WGS) entry which is preliminary data.</text>
</comment>
<evidence type="ECO:0000256" key="5">
    <source>
        <dbReference type="ARBA" id="ARBA00023136"/>
    </source>
</evidence>
<feature type="transmembrane region" description="Helical" evidence="6">
    <location>
        <begin position="60"/>
        <end position="90"/>
    </location>
</feature>
<dbReference type="PANTHER" id="PTHR12677">
    <property type="entry name" value="GOLGI APPARATUS MEMBRANE PROTEIN TVP38-RELATED"/>
    <property type="match status" value="1"/>
</dbReference>
<dbReference type="Pfam" id="PF09335">
    <property type="entry name" value="VTT_dom"/>
    <property type="match status" value="1"/>
</dbReference>
<reference evidence="8" key="2">
    <citation type="submission" date="2023-01" db="EMBL/GenBank/DDBJ databases">
        <authorList>
            <person name="Sun Q."/>
            <person name="Evtushenko L."/>
        </authorList>
    </citation>
    <scope>NUCLEOTIDE SEQUENCE</scope>
    <source>
        <strain evidence="8">VKM B-1499</strain>
    </source>
</reference>
<feature type="transmembrane region" description="Helical" evidence="6">
    <location>
        <begin position="141"/>
        <end position="163"/>
    </location>
</feature>
<feature type="transmembrane region" description="Helical" evidence="6">
    <location>
        <begin position="170"/>
        <end position="192"/>
    </location>
</feature>
<keyword evidence="2 6" id="KW-1003">Cell membrane</keyword>
<evidence type="ECO:0000313" key="9">
    <source>
        <dbReference type="Proteomes" id="UP001143509"/>
    </source>
</evidence>
<keyword evidence="3 6" id="KW-0812">Transmembrane</keyword>
<sequence length="237" mass="25504">MSRFFDFLLNMEARRWRAVLATIVLLGAMIGLFAVGKSQLGLDAEVRLEAWLGGFRHGPWGLPAAAIVFTVAAFFGAPQFILIAACVVAFGPWFGFLYSWIATVASAAVTYWMGRGPTARLLERHGGKTVGRLTRFVGKNAFYASFMIRNVPSAPFIVVNMAFGAARASFPGFLAGCALGVLPKTALVAFFGGSFMTAVSGDGIWTSVILAGVALAWLGLMLGVREWVRRREVARGD</sequence>
<keyword evidence="5 6" id="KW-0472">Membrane</keyword>
<evidence type="ECO:0000259" key="7">
    <source>
        <dbReference type="Pfam" id="PF09335"/>
    </source>
</evidence>
<name>A0ABQ5TCE5_9CAUL</name>
<evidence type="ECO:0000256" key="2">
    <source>
        <dbReference type="ARBA" id="ARBA00022475"/>
    </source>
</evidence>
<feature type="transmembrane region" description="Helical" evidence="6">
    <location>
        <begin position="204"/>
        <end position="224"/>
    </location>
</feature>
<proteinExistence type="inferred from homology"/>
<accession>A0ABQ5TCE5</accession>
<comment type="similarity">
    <text evidence="6">Belongs to the TVP38/TMEM64 family.</text>
</comment>
<comment type="subcellular location">
    <subcellularLocation>
        <location evidence="1 6">Cell membrane</location>
        <topology evidence="1 6">Multi-pass membrane protein</topology>
    </subcellularLocation>
</comment>
<dbReference type="InterPro" id="IPR015414">
    <property type="entry name" value="TMEM64"/>
</dbReference>
<gene>
    <name evidence="8" type="ORF">GCM10017620_32300</name>
</gene>
<keyword evidence="4 6" id="KW-1133">Transmembrane helix</keyword>
<protein>
    <recommendedName>
        <fullName evidence="6">TVP38/TMEM64 family membrane protein</fullName>
    </recommendedName>
</protein>
<reference evidence="8" key="1">
    <citation type="journal article" date="2014" name="Int. J. Syst. Evol. Microbiol.">
        <title>Complete genome of a new Firmicutes species belonging to the dominant human colonic microbiota ('Ruminococcus bicirculans') reveals two chromosomes and a selective capacity to utilize plant glucans.</title>
        <authorList>
            <consortium name="NISC Comparative Sequencing Program"/>
            <person name="Wegmann U."/>
            <person name="Louis P."/>
            <person name="Goesmann A."/>
            <person name="Henrissat B."/>
            <person name="Duncan S.H."/>
            <person name="Flint H.J."/>
        </authorList>
    </citation>
    <scope>NUCLEOTIDE SEQUENCE</scope>
    <source>
        <strain evidence="8">VKM B-1499</strain>
    </source>
</reference>
<dbReference type="PANTHER" id="PTHR12677:SF59">
    <property type="entry name" value="GOLGI APPARATUS MEMBRANE PROTEIN TVP38-RELATED"/>
    <property type="match status" value="1"/>
</dbReference>
<evidence type="ECO:0000313" key="8">
    <source>
        <dbReference type="EMBL" id="GLK50256.1"/>
    </source>
</evidence>
<evidence type="ECO:0000256" key="1">
    <source>
        <dbReference type="ARBA" id="ARBA00004651"/>
    </source>
</evidence>
<feature type="domain" description="VTT" evidence="7">
    <location>
        <begin position="78"/>
        <end position="192"/>
    </location>
</feature>
<dbReference type="EMBL" id="BSFD01000011">
    <property type="protein sequence ID" value="GLK50256.1"/>
    <property type="molecule type" value="Genomic_DNA"/>
</dbReference>
<keyword evidence="9" id="KW-1185">Reference proteome</keyword>
<evidence type="ECO:0000256" key="4">
    <source>
        <dbReference type="ARBA" id="ARBA00022989"/>
    </source>
</evidence>
<evidence type="ECO:0000256" key="6">
    <source>
        <dbReference type="RuleBase" id="RU366058"/>
    </source>
</evidence>